<gene>
    <name evidence="2" type="ORF">B0H17DRAFT_1070452</name>
</gene>
<comment type="caution">
    <text evidence="2">The sequence shown here is derived from an EMBL/GenBank/DDBJ whole genome shotgun (WGS) entry which is preliminary data.</text>
</comment>
<name>A0AAD7GGP8_MYCRO</name>
<dbReference type="AlphaFoldDB" id="A0AAD7GGP8"/>
<evidence type="ECO:0000313" key="3">
    <source>
        <dbReference type="Proteomes" id="UP001221757"/>
    </source>
</evidence>
<feature type="transmembrane region" description="Helical" evidence="1">
    <location>
        <begin position="48"/>
        <end position="67"/>
    </location>
</feature>
<sequence length="68" mass="6794">TSAAPVSTKVSVSTDPAGNAVTVTQTLVNTRSQSAPTATTSFLQNKGAMGAVFAIVGLVAAGILFWLV</sequence>
<feature type="non-terminal residue" evidence="2">
    <location>
        <position position="68"/>
    </location>
</feature>
<evidence type="ECO:0000313" key="2">
    <source>
        <dbReference type="EMBL" id="KAJ7687275.1"/>
    </source>
</evidence>
<keyword evidence="1" id="KW-0812">Transmembrane</keyword>
<evidence type="ECO:0000256" key="1">
    <source>
        <dbReference type="SAM" id="Phobius"/>
    </source>
</evidence>
<dbReference type="EMBL" id="JARKIE010000089">
    <property type="protein sequence ID" value="KAJ7687275.1"/>
    <property type="molecule type" value="Genomic_DNA"/>
</dbReference>
<keyword evidence="1" id="KW-0472">Membrane</keyword>
<accession>A0AAD7GGP8</accession>
<dbReference type="Proteomes" id="UP001221757">
    <property type="component" value="Unassembled WGS sequence"/>
</dbReference>
<feature type="non-terminal residue" evidence="2">
    <location>
        <position position="1"/>
    </location>
</feature>
<keyword evidence="1" id="KW-1133">Transmembrane helix</keyword>
<protein>
    <submittedName>
        <fullName evidence="2">Uncharacterized protein</fullName>
    </submittedName>
</protein>
<reference evidence="2" key="1">
    <citation type="submission" date="2023-03" db="EMBL/GenBank/DDBJ databases">
        <title>Massive genome expansion in bonnet fungi (Mycena s.s.) driven by repeated elements and novel gene families across ecological guilds.</title>
        <authorList>
            <consortium name="Lawrence Berkeley National Laboratory"/>
            <person name="Harder C.B."/>
            <person name="Miyauchi S."/>
            <person name="Viragh M."/>
            <person name="Kuo A."/>
            <person name="Thoen E."/>
            <person name="Andreopoulos B."/>
            <person name="Lu D."/>
            <person name="Skrede I."/>
            <person name="Drula E."/>
            <person name="Henrissat B."/>
            <person name="Morin E."/>
            <person name="Kohler A."/>
            <person name="Barry K."/>
            <person name="LaButti K."/>
            <person name="Morin E."/>
            <person name="Salamov A."/>
            <person name="Lipzen A."/>
            <person name="Mereny Z."/>
            <person name="Hegedus B."/>
            <person name="Baldrian P."/>
            <person name="Stursova M."/>
            <person name="Weitz H."/>
            <person name="Taylor A."/>
            <person name="Grigoriev I.V."/>
            <person name="Nagy L.G."/>
            <person name="Martin F."/>
            <person name="Kauserud H."/>
        </authorList>
    </citation>
    <scope>NUCLEOTIDE SEQUENCE</scope>
    <source>
        <strain evidence="2">CBHHK067</strain>
    </source>
</reference>
<proteinExistence type="predicted"/>
<organism evidence="2 3">
    <name type="scientific">Mycena rosella</name>
    <name type="common">Pink bonnet</name>
    <name type="synonym">Agaricus rosellus</name>
    <dbReference type="NCBI Taxonomy" id="1033263"/>
    <lineage>
        <taxon>Eukaryota</taxon>
        <taxon>Fungi</taxon>
        <taxon>Dikarya</taxon>
        <taxon>Basidiomycota</taxon>
        <taxon>Agaricomycotina</taxon>
        <taxon>Agaricomycetes</taxon>
        <taxon>Agaricomycetidae</taxon>
        <taxon>Agaricales</taxon>
        <taxon>Marasmiineae</taxon>
        <taxon>Mycenaceae</taxon>
        <taxon>Mycena</taxon>
    </lineage>
</organism>
<keyword evidence="3" id="KW-1185">Reference proteome</keyword>